<dbReference type="EMBL" id="AP025225">
    <property type="protein sequence ID" value="BDB96033.1"/>
    <property type="molecule type" value="Genomic_DNA"/>
</dbReference>
<gene>
    <name evidence="1" type="ORF">HYD_1660</name>
</gene>
<evidence type="ECO:0000313" key="2">
    <source>
        <dbReference type="Proteomes" id="UP001320209"/>
    </source>
</evidence>
<name>A0ABM7V957_9PROT</name>
<evidence type="ECO:0000313" key="1">
    <source>
        <dbReference type="EMBL" id="BDB96033.1"/>
    </source>
</evidence>
<protein>
    <submittedName>
        <fullName evidence="1">Uncharacterized protein</fullName>
    </submittedName>
</protein>
<organism evidence="1 2">
    <name type="scientific">Candidatus Hydrogenosomobacter endosymbioticus</name>
    <dbReference type="NCBI Taxonomy" id="2558174"/>
    <lineage>
        <taxon>Bacteria</taxon>
        <taxon>Pseudomonadati</taxon>
        <taxon>Pseudomonadota</taxon>
        <taxon>Alphaproteobacteria</taxon>
        <taxon>Holosporales</taxon>
        <taxon>Holosporaceae</taxon>
        <taxon>Candidatus Hydrogenosomobacter</taxon>
    </lineage>
</organism>
<sequence length="453" mass="50063">MIAMCSILFYPALCIAHSSEDLFLEGDDFTANHRKFSDDENLEGDDFTANHRKFLDDENLEGDDFTASYRKFLDDENLEGDDFTASYRKFLDDENAAESNFIASGKRYSVKFGNNSLMLKDFRVKDSSASQATSIGRLCISATKDGTTYNATFLNDYEMGGGFQLFKTAHTEVTADDGYHYTTSGSITDFFDIKVDVIDKGGLTSPVNVRYSFTAKEALTDVSIALIYDFCDGAATPSLLSRVNAGKTDLNFIAACDTTQGNYFPASAFYISPADVAGSTASDCKTFAGWLLWDDVGKHISLSVPSTVGDYAPSLYALGASSDPSTDTMTGFSINEGETVVMDVFINAVPGKYNSYEEAFSSVDELFQGEKTDYFLWLKKHFSPAAQTLREAMGTAFEAMISQTPPTDESAAAIWQQIHTRARSKNTNLWVEKAKKNFVKKLKNETELWAEYE</sequence>
<reference evidence="1" key="1">
    <citation type="submission" date="2021-10" db="EMBL/GenBank/DDBJ databases">
        <title>Genome Sequence of The Candidatus Hydrogeosomobacter endosymbioticus, an Intracellular Bacterial Symbiont of the Anaerobic Ciliate GW7.</title>
        <authorList>
            <person name="Shiohama Y."/>
            <person name="Shinzato N."/>
        </authorList>
    </citation>
    <scope>NUCLEOTIDE SEQUENCE [LARGE SCALE GENOMIC DNA]</scope>
    <source>
        <strain evidence="1">200920</strain>
    </source>
</reference>
<keyword evidence="2" id="KW-1185">Reference proteome</keyword>
<accession>A0ABM7V957</accession>
<proteinExistence type="predicted"/>
<dbReference type="Proteomes" id="UP001320209">
    <property type="component" value="Chromosome"/>
</dbReference>
<dbReference type="RefSeq" id="WP_236865397.1">
    <property type="nucleotide sequence ID" value="NZ_AP025225.1"/>
</dbReference>